<organism evidence="1 2">
    <name type="scientific">Nitrospira defluvii</name>
    <dbReference type="NCBI Taxonomy" id="330214"/>
    <lineage>
        <taxon>Bacteria</taxon>
        <taxon>Pseudomonadati</taxon>
        <taxon>Nitrospirota</taxon>
        <taxon>Nitrospiria</taxon>
        <taxon>Nitrospirales</taxon>
        <taxon>Nitrospiraceae</taxon>
        <taxon>Nitrospira</taxon>
    </lineage>
</organism>
<keyword evidence="2" id="KW-1185">Reference proteome</keyword>
<evidence type="ECO:0000313" key="1">
    <source>
        <dbReference type="EMBL" id="CBK41024.1"/>
    </source>
</evidence>
<evidence type="ECO:0000313" key="2">
    <source>
        <dbReference type="Proteomes" id="UP000001660"/>
    </source>
</evidence>
<accession>D8PCR5</accession>
<protein>
    <submittedName>
        <fullName evidence="1">Uncharacterized protein</fullName>
    </submittedName>
</protein>
<gene>
    <name evidence="1" type="ORF">NIDE1270</name>
</gene>
<sequence>MRFHALRAAIVRIVWRGDTERPKISSFLTRARKKSLEGIPRVLRYDQNRGSWNTPRTSMSHLFENRR</sequence>
<dbReference type="Proteomes" id="UP000001660">
    <property type="component" value="Chromosome"/>
</dbReference>
<dbReference type="AlphaFoldDB" id="D8PCR5"/>
<name>D8PCR5_9BACT</name>
<reference evidence="1 2" key="1">
    <citation type="journal article" date="2010" name="Proc. Natl. Acad. Sci. U.S.A.">
        <title>A Nitrospira metagenome illuminates the physiology and evolution of globally important nitrite-oxidizing bacteria.</title>
        <authorList>
            <person name="Lucker S."/>
            <person name="Wagner M."/>
            <person name="Maixner F."/>
            <person name="Pelletier E."/>
            <person name="Koch H."/>
            <person name="Vacherie B."/>
            <person name="Rattei T."/>
            <person name="Sinninghe Damste J."/>
            <person name="Spieck E."/>
            <person name="Le Paslier D."/>
            <person name="Daims H."/>
        </authorList>
    </citation>
    <scope>NUCLEOTIDE SEQUENCE [LARGE SCALE GENOMIC DNA]</scope>
</reference>
<dbReference type="HOGENOM" id="CLU_2804471_0_0_0"/>
<dbReference type="KEGG" id="nde:NIDE1270"/>
<proteinExistence type="predicted"/>
<dbReference type="EMBL" id="FP929003">
    <property type="protein sequence ID" value="CBK41024.1"/>
    <property type="molecule type" value="Genomic_DNA"/>
</dbReference>